<feature type="region of interest" description="Disordered" evidence="1">
    <location>
        <begin position="286"/>
        <end position="340"/>
    </location>
</feature>
<reference evidence="2" key="1">
    <citation type="submission" date="2023-06" db="EMBL/GenBank/DDBJ databases">
        <title>Genome-scale phylogeny and comparative genomics of the fungal order Sordariales.</title>
        <authorList>
            <consortium name="Lawrence Berkeley National Laboratory"/>
            <person name="Hensen N."/>
            <person name="Bonometti L."/>
            <person name="Westerberg I."/>
            <person name="Brannstrom I.O."/>
            <person name="Guillou S."/>
            <person name="Cros-Aarteil S."/>
            <person name="Calhoun S."/>
            <person name="Haridas S."/>
            <person name="Kuo A."/>
            <person name="Mondo S."/>
            <person name="Pangilinan J."/>
            <person name="Riley R."/>
            <person name="LaButti K."/>
            <person name="Andreopoulos B."/>
            <person name="Lipzen A."/>
            <person name="Chen C."/>
            <person name="Yanf M."/>
            <person name="Daum C."/>
            <person name="Ng V."/>
            <person name="Clum A."/>
            <person name="Steindorff A."/>
            <person name="Ohm R."/>
            <person name="Martin F."/>
            <person name="Silar P."/>
            <person name="Natvig D."/>
            <person name="Lalanne C."/>
            <person name="Gautier V."/>
            <person name="Ament-velasquez S.L."/>
            <person name="Kruys A."/>
            <person name="Hutchinson M.I."/>
            <person name="Powell A.J."/>
            <person name="Barry K."/>
            <person name="Miller A.N."/>
            <person name="Grigoriev I.V."/>
            <person name="Debuchy R."/>
            <person name="Gladieux P."/>
            <person name="Thoren M.H."/>
            <person name="Johannesson H."/>
        </authorList>
    </citation>
    <scope>NUCLEOTIDE SEQUENCE</scope>
    <source>
        <strain evidence="2">SMH3187-1</strain>
    </source>
</reference>
<keyword evidence="3" id="KW-1185">Reference proteome</keyword>
<name>A0AA40EEJ6_9PEZI</name>
<dbReference type="AlphaFoldDB" id="A0AA40EEJ6"/>
<feature type="compositionally biased region" description="Low complexity" evidence="1">
    <location>
        <begin position="286"/>
        <end position="300"/>
    </location>
</feature>
<feature type="region of interest" description="Disordered" evidence="1">
    <location>
        <begin position="90"/>
        <end position="170"/>
    </location>
</feature>
<dbReference type="EMBL" id="JAUKUD010000007">
    <property type="protein sequence ID" value="KAK0738574.1"/>
    <property type="molecule type" value="Genomic_DNA"/>
</dbReference>
<sequence>MGSRSMPAQGRPAAAPILPAVDDATVPFSALFDTKNGFDPRTVEATAQLAHRSYFRTADGRRFLVESLPSDSDPVADANGTHNHRPTLARAATTSPASSPPPTPSSTQARPSAAQTFGTLLRNSLRRRPGSQAIPNPPTSPRTGRAAQSPQQPAPASPVSPTMAAQAAETHEVTTMMSRLNVNRFSATPLFYNSDGGVQAAEALTDPSYAESPTGGGSPDPPAGAVPANQHHHYHTHSPSHDNSVIYGLQPSPDPDTIPPHMAGLSGHITNFDYVHYTAQANFQVQRQQQQSGATASGAGFPSLMEMSSPIPSPRRDSEFSPLDGPPMHDPEKEFVAGNGNEYGNGYGYGSGDGYYRSPSAAGSAASGLQVPPPWAGGPHANYVNIGRSYSSGEAYDTLTPVVVHPATITHAPSHSSDGASTTRDNVMPGEQVLFDGPVKSAQTLNAPIFVDGQLKVFRNTLSNDLRFFCRVGHESETYWIKGINAHLVPVYAYDPRFPNVVYIRDNESEKGNVYMQPTPGNGRPSGIYQFPLFKDLCDFQAKLTSEKVVLDITSAKFVRLNRDSRSSDTYYTVRLQIWHEAELRRSTTSDVASFVTAGTALSGPLRERLVASSSRLIIYLGRLGEYITLFATDDIEVKVDPKSESLVQLKPRKAGSFSRRGSRWAGIKAHIERKGNFEMAGLEIHGQATDPDVDATYDLFKTLEIEFENVSSECFPPLCPLVWWVVVLTVWGGEGQGMFIRKWDEVMKERRAQRIRLNQIQEEMGNNVFTGPIAREIW</sequence>
<feature type="compositionally biased region" description="Low complexity" evidence="1">
    <location>
        <begin position="105"/>
        <end position="116"/>
    </location>
</feature>
<accession>A0AA40EEJ6</accession>
<comment type="caution">
    <text evidence="2">The sequence shown here is derived from an EMBL/GenBank/DDBJ whole genome shotgun (WGS) entry which is preliminary data.</text>
</comment>
<gene>
    <name evidence="2" type="ORF">B0T18DRAFT_249756</name>
</gene>
<organism evidence="2 3">
    <name type="scientific">Schizothecium vesticola</name>
    <dbReference type="NCBI Taxonomy" id="314040"/>
    <lineage>
        <taxon>Eukaryota</taxon>
        <taxon>Fungi</taxon>
        <taxon>Dikarya</taxon>
        <taxon>Ascomycota</taxon>
        <taxon>Pezizomycotina</taxon>
        <taxon>Sordariomycetes</taxon>
        <taxon>Sordariomycetidae</taxon>
        <taxon>Sordariales</taxon>
        <taxon>Schizotheciaceae</taxon>
        <taxon>Schizothecium</taxon>
    </lineage>
</organism>
<proteinExistence type="predicted"/>
<protein>
    <submittedName>
        <fullName evidence="2">Uncharacterized protein</fullName>
    </submittedName>
</protein>
<feature type="region of interest" description="Disordered" evidence="1">
    <location>
        <begin position="207"/>
        <end position="257"/>
    </location>
</feature>
<evidence type="ECO:0000256" key="1">
    <source>
        <dbReference type="SAM" id="MobiDB-lite"/>
    </source>
</evidence>
<evidence type="ECO:0000313" key="3">
    <source>
        <dbReference type="Proteomes" id="UP001172155"/>
    </source>
</evidence>
<dbReference type="Proteomes" id="UP001172155">
    <property type="component" value="Unassembled WGS sequence"/>
</dbReference>
<evidence type="ECO:0000313" key="2">
    <source>
        <dbReference type="EMBL" id="KAK0738574.1"/>
    </source>
</evidence>